<accession>A0A8J3LU88</accession>
<protein>
    <submittedName>
        <fullName evidence="2">Uncharacterized protein</fullName>
    </submittedName>
</protein>
<proteinExistence type="predicted"/>
<organism evidence="2 3">
    <name type="scientific">Planotetraspora kaengkrachanensis</name>
    <dbReference type="NCBI Taxonomy" id="575193"/>
    <lineage>
        <taxon>Bacteria</taxon>
        <taxon>Bacillati</taxon>
        <taxon>Actinomycetota</taxon>
        <taxon>Actinomycetes</taxon>
        <taxon>Streptosporangiales</taxon>
        <taxon>Streptosporangiaceae</taxon>
        <taxon>Planotetraspora</taxon>
    </lineage>
</organism>
<evidence type="ECO:0000313" key="3">
    <source>
        <dbReference type="Proteomes" id="UP000630097"/>
    </source>
</evidence>
<reference evidence="2 3" key="1">
    <citation type="submission" date="2021-01" db="EMBL/GenBank/DDBJ databases">
        <title>Whole genome shotgun sequence of Planotetraspora kaengkrachanensis NBRC 104272.</title>
        <authorList>
            <person name="Komaki H."/>
            <person name="Tamura T."/>
        </authorList>
    </citation>
    <scope>NUCLEOTIDE SEQUENCE [LARGE SCALE GENOMIC DNA]</scope>
    <source>
        <strain evidence="2 3">NBRC 104272</strain>
    </source>
</reference>
<comment type="caution">
    <text evidence="2">The sequence shown here is derived from an EMBL/GenBank/DDBJ whole genome shotgun (WGS) entry which is preliminary data.</text>
</comment>
<evidence type="ECO:0000256" key="1">
    <source>
        <dbReference type="SAM" id="SignalP"/>
    </source>
</evidence>
<gene>
    <name evidence="2" type="ORF">Pka01_10360</name>
</gene>
<dbReference type="AlphaFoldDB" id="A0A8J3LU88"/>
<dbReference type="RefSeq" id="WP_203881421.1">
    <property type="nucleotide sequence ID" value="NZ_BAABHH010000003.1"/>
</dbReference>
<dbReference type="Proteomes" id="UP000630097">
    <property type="component" value="Unassembled WGS sequence"/>
</dbReference>
<keyword evidence="1" id="KW-0732">Signal</keyword>
<feature type="chain" id="PRO_5038624979" evidence="1">
    <location>
        <begin position="23"/>
        <end position="51"/>
    </location>
</feature>
<keyword evidence="3" id="KW-1185">Reference proteome</keyword>
<feature type="signal peptide" evidence="1">
    <location>
        <begin position="1"/>
        <end position="22"/>
    </location>
</feature>
<evidence type="ECO:0000313" key="2">
    <source>
        <dbReference type="EMBL" id="GIG77909.1"/>
    </source>
</evidence>
<name>A0A8J3LU88_9ACTN</name>
<dbReference type="EMBL" id="BONV01000003">
    <property type="protein sequence ID" value="GIG77909.1"/>
    <property type="molecule type" value="Genomic_DNA"/>
</dbReference>
<sequence length="51" mass="4942">MKKKTAAALLALVVAAILGASASPAAAVSPCGEKGLTCDSTWMDPGPANGQ</sequence>